<reference evidence="1 2" key="1">
    <citation type="submission" date="2019-09" db="EMBL/GenBank/DDBJ databases">
        <title>YIM 132180 draft genome.</title>
        <authorList>
            <person name="Zhang K."/>
        </authorList>
    </citation>
    <scope>NUCLEOTIDE SEQUENCE [LARGE SCALE GENOMIC DNA]</scope>
    <source>
        <strain evidence="1 2">YIM 132180</strain>
    </source>
</reference>
<protein>
    <submittedName>
        <fullName evidence="1">Uncharacterized protein</fullName>
    </submittedName>
</protein>
<accession>A0A7V7PNA2</accession>
<name>A0A7V7PNA2_9HYPH</name>
<sequence length="280" mass="29402">MIRGSIEFASSEIIEGWIFTEDGRVRDRTVLAFQNETCVGAGKVGAFRADLADAGMGDGYLGFSFPISVPAPAVGSIVVKLEGSDAILLQRDAAVVHGAAVVRGLGRAEVRQRLAALKWALKHGRIAQSDFDYLRILCSFGVYERGLVKRNGAEEAAVAEPAAAVAAHLLEVYLEMEASVATQRVRGAADFRSELARIAGRQDGGAPVVAVHSNARAVLRVVEGSHVADAGEEGAGRVAGLVDYPLSATNLVMLDARARCEIVLPEGGSVEIVSANPALN</sequence>
<evidence type="ECO:0000313" key="1">
    <source>
        <dbReference type="EMBL" id="KAB0679030.1"/>
    </source>
</evidence>
<proteinExistence type="predicted"/>
<dbReference type="Proteomes" id="UP000432089">
    <property type="component" value="Unassembled WGS sequence"/>
</dbReference>
<dbReference type="RefSeq" id="WP_150970610.1">
    <property type="nucleotide sequence ID" value="NZ_VZDO01000011.1"/>
</dbReference>
<evidence type="ECO:0000313" key="2">
    <source>
        <dbReference type="Proteomes" id="UP000432089"/>
    </source>
</evidence>
<organism evidence="1 2">
    <name type="scientific">Plantimonas leprariae</name>
    <dbReference type="NCBI Taxonomy" id="2615207"/>
    <lineage>
        <taxon>Bacteria</taxon>
        <taxon>Pseudomonadati</taxon>
        <taxon>Pseudomonadota</taxon>
        <taxon>Alphaproteobacteria</taxon>
        <taxon>Hyphomicrobiales</taxon>
        <taxon>Aurantimonadaceae</taxon>
        <taxon>Plantimonas</taxon>
    </lineage>
</organism>
<dbReference type="EMBL" id="VZDO01000011">
    <property type="protein sequence ID" value="KAB0679030.1"/>
    <property type="molecule type" value="Genomic_DNA"/>
</dbReference>
<keyword evidence="2" id="KW-1185">Reference proteome</keyword>
<dbReference type="AlphaFoldDB" id="A0A7V7PNA2"/>
<comment type="caution">
    <text evidence="1">The sequence shown here is derived from an EMBL/GenBank/DDBJ whole genome shotgun (WGS) entry which is preliminary data.</text>
</comment>
<gene>
    <name evidence="1" type="ORF">F6X38_14120</name>
</gene>